<organism evidence="1 2">
    <name type="scientific">Campylobacter anatolicus</name>
    <dbReference type="NCBI Taxonomy" id="2829105"/>
    <lineage>
        <taxon>Bacteria</taxon>
        <taxon>Pseudomonadati</taxon>
        <taxon>Campylobacterota</taxon>
        <taxon>Epsilonproteobacteria</taxon>
        <taxon>Campylobacterales</taxon>
        <taxon>Campylobacteraceae</taxon>
        <taxon>Campylobacter</taxon>
    </lineage>
</organism>
<accession>A0ABS5HKL9</accession>
<proteinExistence type="predicted"/>
<dbReference type="Proteomes" id="UP000682951">
    <property type="component" value="Unassembled WGS sequence"/>
</dbReference>
<name>A0ABS5HKL9_9BACT</name>
<dbReference type="EMBL" id="JAGSSW010000006">
    <property type="protein sequence ID" value="MBR8464217.1"/>
    <property type="molecule type" value="Genomic_DNA"/>
</dbReference>
<dbReference type="RefSeq" id="WP_212139742.1">
    <property type="nucleotide sequence ID" value="NZ_JAGSSW010000006.1"/>
</dbReference>
<evidence type="ECO:0000313" key="1">
    <source>
        <dbReference type="EMBL" id="MBR8464217.1"/>
    </source>
</evidence>
<sequence length="182" mass="21008">MQIDRRKFLQFSTSVATCLAISPSITLAKDSLKYEAIYDKNIKDSFEFAQNFAKQHEIDGDISKFYFENIRHLDDSTAFCGITSYETFFVLQRLFFDKDFVAFYRAEHDFRNDKSSHNVLSQINQEKVLNHALNSDKFVRALALSIGDFTPSSNIKSYKFNSNANSNEPFLVSFAFASRRVL</sequence>
<reference evidence="1 2" key="1">
    <citation type="submission" date="2021-04" db="EMBL/GenBank/DDBJ databases">
        <title>Molecular and phenotypic characterization and identification of bacterial isolates recovered from the Anatolian ground squirrels (Spermophilus xanthoprymnus) and which have the potential to form a new species in the Campylobacter genus.</title>
        <authorList>
            <person name="Aydin F."/>
            <person name="Abay S."/>
            <person name="Kayman T."/>
            <person name="Karakaya E."/>
            <person name="Mustak H.K."/>
            <person name="Mustak I.B."/>
            <person name="Bilgin N."/>
            <person name="Duzler A."/>
            <person name="Sahin O."/>
            <person name="Guran O."/>
            <person name="Saticioglu I.B."/>
        </authorList>
    </citation>
    <scope>NUCLEOTIDE SEQUENCE [LARGE SCALE GENOMIC DNA]</scope>
    <source>
        <strain evidence="2">faydin-G24</strain>
    </source>
</reference>
<evidence type="ECO:0000313" key="2">
    <source>
        <dbReference type="Proteomes" id="UP000682951"/>
    </source>
</evidence>
<gene>
    <name evidence="1" type="ORF">KDD93_06540</name>
</gene>
<protein>
    <submittedName>
        <fullName evidence="1">Uncharacterized protein</fullName>
    </submittedName>
</protein>
<comment type="caution">
    <text evidence="1">The sequence shown here is derived from an EMBL/GenBank/DDBJ whole genome shotgun (WGS) entry which is preliminary data.</text>
</comment>
<keyword evidence="2" id="KW-1185">Reference proteome</keyword>